<dbReference type="Proteomes" id="UP000198959">
    <property type="component" value="Unassembled WGS sequence"/>
</dbReference>
<feature type="region of interest" description="Disordered" evidence="1">
    <location>
        <begin position="30"/>
        <end position="56"/>
    </location>
</feature>
<evidence type="ECO:0000313" key="3">
    <source>
        <dbReference type="Proteomes" id="UP000198959"/>
    </source>
</evidence>
<name>A0A1C6TKP3_9ACTN</name>
<organism evidence="2 3">
    <name type="scientific">Micromonospora pallida</name>
    <dbReference type="NCBI Taxonomy" id="145854"/>
    <lineage>
        <taxon>Bacteria</taxon>
        <taxon>Bacillati</taxon>
        <taxon>Actinomycetota</taxon>
        <taxon>Actinomycetes</taxon>
        <taxon>Micromonosporales</taxon>
        <taxon>Micromonosporaceae</taxon>
        <taxon>Micromonospora</taxon>
    </lineage>
</organism>
<accession>A0A1C6TKP3</accession>
<evidence type="ECO:0000256" key="1">
    <source>
        <dbReference type="SAM" id="MobiDB-lite"/>
    </source>
</evidence>
<evidence type="ECO:0000313" key="2">
    <source>
        <dbReference type="EMBL" id="SCL42197.1"/>
    </source>
</evidence>
<sequence length="82" mass="8427">MTRADHLAQHAHGYRGLERQTVAERWSPGWVRGHPRVRGGRPAAASTRYSGPAGGVSPAAALKTAAQGGQDTLITAGTAGSP</sequence>
<dbReference type="EMBL" id="FMHW01000002">
    <property type="protein sequence ID" value="SCL42197.1"/>
    <property type="molecule type" value="Genomic_DNA"/>
</dbReference>
<reference evidence="3" key="1">
    <citation type="submission" date="2016-06" db="EMBL/GenBank/DDBJ databases">
        <authorList>
            <person name="Varghese N."/>
            <person name="Submissions Spin"/>
        </authorList>
    </citation>
    <scope>NUCLEOTIDE SEQUENCE [LARGE SCALE GENOMIC DNA]</scope>
    <source>
        <strain evidence="3">DSM 43817</strain>
    </source>
</reference>
<gene>
    <name evidence="2" type="ORF">GA0074692_6705</name>
</gene>
<dbReference type="RefSeq" id="WP_091652197.1">
    <property type="nucleotide sequence ID" value="NZ_FMHW01000002.1"/>
</dbReference>
<proteinExistence type="predicted"/>
<keyword evidence="3" id="KW-1185">Reference proteome</keyword>
<protein>
    <submittedName>
        <fullName evidence="2">Uncharacterized protein</fullName>
    </submittedName>
</protein>
<dbReference type="AlphaFoldDB" id="A0A1C6TKP3"/>